<protein>
    <submittedName>
        <fullName evidence="1">Uncharacterized protein</fullName>
    </submittedName>
</protein>
<dbReference type="RefSeq" id="WP_285632150.1">
    <property type="nucleotide sequence ID" value="NZ_BSTJ01000013.1"/>
</dbReference>
<sequence>MFTLLPGVGVELPHGAGTLRFGMSEHDAQWAVSTLADVRESWVCGAAWAFGAAYGDLVLGVLGGPRRGAGLAEVSFERPGGMADVAGRVPVVWADVDLFGYPLAEVEAALPRSRPAYAPAPGRTAGPYLTHVRLTAPQDRSATDH</sequence>
<gene>
    <name evidence="1" type="ORF">Airi01_082010</name>
</gene>
<name>A0A9W6RQW0_9ACTN</name>
<proteinExistence type="predicted"/>
<reference evidence="1" key="1">
    <citation type="submission" date="2023-03" db="EMBL/GenBank/DDBJ databases">
        <title>Actinoallomurus iriomotensis NBRC 103681.</title>
        <authorList>
            <person name="Ichikawa N."/>
            <person name="Sato H."/>
            <person name="Tonouchi N."/>
        </authorList>
    </citation>
    <scope>NUCLEOTIDE SEQUENCE</scope>
    <source>
        <strain evidence="1">NBRC 103681</strain>
    </source>
</reference>
<evidence type="ECO:0000313" key="1">
    <source>
        <dbReference type="EMBL" id="GLY79934.1"/>
    </source>
</evidence>
<accession>A0A9W6RQW0</accession>
<dbReference type="AlphaFoldDB" id="A0A9W6RQW0"/>
<dbReference type="Proteomes" id="UP001165135">
    <property type="component" value="Unassembled WGS sequence"/>
</dbReference>
<organism evidence="1 2">
    <name type="scientific">Actinoallomurus iriomotensis</name>
    <dbReference type="NCBI Taxonomy" id="478107"/>
    <lineage>
        <taxon>Bacteria</taxon>
        <taxon>Bacillati</taxon>
        <taxon>Actinomycetota</taxon>
        <taxon>Actinomycetes</taxon>
        <taxon>Streptosporangiales</taxon>
        <taxon>Thermomonosporaceae</taxon>
        <taxon>Actinoallomurus</taxon>
    </lineage>
</organism>
<dbReference type="EMBL" id="BSTJ01000013">
    <property type="protein sequence ID" value="GLY79934.1"/>
    <property type="molecule type" value="Genomic_DNA"/>
</dbReference>
<comment type="caution">
    <text evidence="1">The sequence shown here is derived from an EMBL/GenBank/DDBJ whole genome shotgun (WGS) entry which is preliminary data.</text>
</comment>
<evidence type="ECO:0000313" key="2">
    <source>
        <dbReference type="Proteomes" id="UP001165135"/>
    </source>
</evidence>